<dbReference type="PANTHER" id="PTHR10057:SF0">
    <property type="entry name" value="TRANSLOCATOR PROTEIN"/>
    <property type="match status" value="1"/>
</dbReference>
<dbReference type="Gene3D" id="1.20.1260.100">
    <property type="entry name" value="TspO/MBR protein"/>
    <property type="match status" value="1"/>
</dbReference>
<gene>
    <name evidence="7" type="ORF">Pcinc_000234</name>
</gene>
<evidence type="ECO:0000256" key="5">
    <source>
        <dbReference type="ARBA" id="ARBA00023136"/>
    </source>
</evidence>
<dbReference type="Proteomes" id="UP001286313">
    <property type="component" value="Unassembled WGS sequence"/>
</dbReference>
<keyword evidence="3 6" id="KW-0812">Transmembrane</keyword>
<keyword evidence="5 6" id="KW-0472">Membrane</keyword>
<comment type="caution">
    <text evidence="7">The sequence shown here is derived from an EMBL/GenBank/DDBJ whole genome shotgun (WGS) entry which is preliminary data.</text>
</comment>
<protein>
    <recommendedName>
        <fullName evidence="9">Translocator protein</fullName>
    </recommendedName>
</protein>
<evidence type="ECO:0000256" key="1">
    <source>
        <dbReference type="ARBA" id="ARBA00004141"/>
    </source>
</evidence>
<organism evidence="7 8">
    <name type="scientific">Petrolisthes cinctipes</name>
    <name type="common">Flat porcelain crab</name>
    <dbReference type="NCBI Taxonomy" id="88211"/>
    <lineage>
        <taxon>Eukaryota</taxon>
        <taxon>Metazoa</taxon>
        <taxon>Ecdysozoa</taxon>
        <taxon>Arthropoda</taxon>
        <taxon>Crustacea</taxon>
        <taxon>Multicrustacea</taxon>
        <taxon>Malacostraca</taxon>
        <taxon>Eumalacostraca</taxon>
        <taxon>Eucarida</taxon>
        <taxon>Decapoda</taxon>
        <taxon>Pleocyemata</taxon>
        <taxon>Anomura</taxon>
        <taxon>Galatheoidea</taxon>
        <taxon>Porcellanidae</taxon>
        <taxon>Petrolisthes</taxon>
    </lineage>
</organism>
<dbReference type="InterPro" id="IPR004307">
    <property type="entry name" value="TspO_MBR"/>
</dbReference>
<reference evidence="7" key="1">
    <citation type="submission" date="2023-10" db="EMBL/GenBank/DDBJ databases">
        <title>Genome assemblies of two species of porcelain crab, Petrolisthes cinctipes and Petrolisthes manimaculis (Anomura: Porcellanidae).</title>
        <authorList>
            <person name="Angst P."/>
        </authorList>
    </citation>
    <scope>NUCLEOTIDE SEQUENCE</scope>
    <source>
        <strain evidence="7">PB745_01</strain>
        <tissue evidence="7">Gill</tissue>
    </source>
</reference>
<dbReference type="PANTHER" id="PTHR10057">
    <property type="entry name" value="PERIPHERAL-TYPE BENZODIAZEPINE RECEPTOR"/>
    <property type="match status" value="1"/>
</dbReference>
<proteinExistence type="inferred from homology"/>
<keyword evidence="8" id="KW-1185">Reference proteome</keyword>
<comment type="subcellular location">
    <subcellularLocation>
        <location evidence="1">Membrane</location>
        <topology evidence="1">Multi-pass membrane protein</topology>
    </subcellularLocation>
</comment>
<comment type="similarity">
    <text evidence="2">Belongs to the TspO/BZRP family.</text>
</comment>
<evidence type="ECO:0000313" key="8">
    <source>
        <dbReference type="Proteomes" id="UP001286313"/>
    </source>
</evidence>
<dbReference type="Pfam" id="PF03073">
    <property type="entry name" value="TspO_MBR"/>
    <property type="match status" value="1"/>
</dbReference>
<feature type="transmembrane region" description="Helical" evidence="6">
    <location>
        <begin position="83"/>
        <end position="105"/>
    </location>
</feature>
<name>A0AAE1GPS8_PETCI</name>
<dbReference type="FunFam" id="1.20.1260.100:FF:000001">
    <property type="entry name" value="translocator protein 2"/>
    <property type="match status" value="1"/>
</dbReference>
<dbReference type="InterPro" id="IPR038330">
    <property type="entry name" value="TspO/MBR-related_sf"/>
</dbReference>
<dbReference type="AlphaFoldDB" id="A0AAE1GPS8"/>
<feature type="transmembrane region" description="Helical" evidence="6">
    <location>
        <begin position="218"/>
        <end position="240"/>
    </location>
</feature>
<feature type="transmembrane region" description="Helical" evidence="6">
    <location>
        <begin position="165"/>
        <end position="185"/>
    </location>
</feature>
<evidence type="ECO:0000256" key="2">
    <source>
        <dbReference type="ARBA" id="ARBA00007524"/>
    </source>
</evidence>
<dbReference type="EMBL" id="JAWQEG010000017">
    <property type="protein sequence ID" value="KAK3896087.1"/>
    <property type="molecule type" value="Genomic_DNA"/>
</dbReference>
<dbReference type="GO" id="GO:0033013">
    <property type="term" value="P:tetrapyrrole metabolic process"/>
    <property type="evidence" value="ECO:0007669"/>
    <property type="project" value="UniProtKB-ARBA"/>
</dbReference>
<feature type="transmembrane region" description="Helical" evidence="6">
    <location>
        <begin position="192"/>
        <end position="212"/>
    </location>
</feature>
<dbReference type="CDD" id="cd15904">
    <property type="entry name" value="TSPO_MBR"/>
    <property type="match status" value="1"/>
</dbReference>
<evidence type="ECO:0000256" key="6">
    <source>
        <dbReference type="SAM" id="Phobius"/>
    </source>
</evidence>
<evidence type="ECO:0000256" key="3">
    <source>
        <dbReference type="ARBA" id="ARBA00022692"/>
    </source>
</evidence>
<accession>A0AAE1GPS8</accession>
<sequence length="255" mass="29705">MAEEYGYTCDMYFISGQELEAATARSAPTEKWSLEAFLELPERNIAMIETLDYKVYYPKASTYLLHYYPYLDLPKWLQRLIMALWHAVIAVLFPNIGGVIGAYVTRNSIPKWYNKQLRKPNWRPPNWTFGPVWTFLYCTMGYASYRVWTELGYPSVLGSPFHLPYPLNAFLLQLVMNWLWTPMFFGMKNISLALVEMVMLDAVVVLTMLRFFEVDSVAGLLFVPYVIWLSLATCLTISIWRANPKWRYGDPSKGH</sequence>
<evidence type="ECO:0008006" key="9">
    <source>
        <dbReference type="Google" id="ProtNLM"/>
    </source>
</evidence>
<keyword evidence="4 6" id="KW-1133">Transmembrane helix</keyword>
<feature type="transmembrane region" description="Helical" evidence="6">
    <location>
        <begin position="126"/>
        <end position="145"/>
    </location>
</feature>
<evidence type="ECO:0000256" key="4">
    <source>
        <dbReference type="ARBA" id="ARBA00022989"/>
    </source>
</evidence>
<dbReference type="GO" id="GO:0005741">
    <property type="term" value="C:mitochondrial outer membrane"/>
    <property type="evidence" value="ECO:0007669"/>
    <property type="project" value="TreeGrafter"/>
</dbReference>
<evidence type="ECO:0000313" key="7">
    <source>
        <dbReference type="EMBL" id="KAK3896087.1"/>
    </source>
</evidence>